<evidence type="ECO:0000313" key="1">
    <source>
        <dbReference type="EMBL" id="KAL2622807.1"/>
    </source>
</evidence>
<sequence length="209" mass="23403">MSPGSSIICSLHYSIHSSGKKKVVEGLIKTLKVGGVDLHLMSIFVDDTYLSLERDSFLAFMQLLRDFELASGSKVSIPKSKLVIIGRFRSPEPCLAGFSFQVLTRAEHCQYLGILVGPKVSPSQAWSFVAERLVRRISAFRARELNFEAKVVALRFLLQNMLSFVISLLRLTGSQIASLVRLLRCICGGRRRMDGQRSLLLPGTFWRLL</sequence>
<protein>
    <recommendedName>
        <fullName evidence="3">Reverse transcriptase domain-containing protein</fullName>
    </recommendedName>
</protein>
<organism evidence="1 2">
    <name type="scientific">Riccia fluitans</name>
    <dbReference type="NCBI Taxonomy" id="41844"/>
    <lineage>
        <taxon>Eukaryota</taxon>
        <taxon>Viridiplantae</taxon>
        <taxon>Streptophyta</taxon>
        <taxon>Embryophyta</taxon>
        <taxon>Marchantiophyta</taxon>
        <taxon>Marchantiopsida</taxon>
        <taxon>Marchantiidae</taxon>
        <taxon>Marchantiales</taxon>
        <taxon>Ricciaceae</taxon>
        <taxon>Riccia</taxon>
    </lineage>
</organism>
<gene>
    <name evidence="1" type="ORF">R1flu_003012</name>
</gene>
<reference evidence="1 2" key="1">
    <citation type="submission" date="2024-09" db="EMBL/GenBank/DDBJ databases">
        <title>Chromosome-scale assembly of Riccia fluitans.</title>
        <authorList>
            <person name="Paukszto L."/>
            <person name="Sawicki J."/>
            <person name="Karawczyk K."/>
            <person name="Piernik-Szablinska J."/>
            <person name="Szczecinska M."/>
            <person name="Mazdziarz M."/>
        </authorList>
    </citation>
    <scope>NUCLEOTIDE SEQUENCE [LARGE SCALE GENOMIC DNA]</scope>
    <source>
        <strain evidence="1">Rf_01</strain>
        <tissue evidence="1">Aerial parts of the thallus</tissue>
    </source>
</reference>
<dbReference type="AlphaFoldDB" id="A0ABD1YAT2"/>
<accession>A0ABD1YAT2</accession>
<evidence type="ECO:0008006" key="3">
    <source>
        <dbReference type="Google" id="ProtNLM"/>
    </source>
</evidence>
<comment type="caution">
    <text evidence="1">The sequence shown here is derived from an EMBL/GenBank/DDBJ whole genome shotgun (WGS) entry which is preliminary data.</text>
</comment>
<dbReference type="EMBL" id="JBHFFA010000006">
    <property type="protein sequence ID" value="KAL2622807.1"/>
    <property type="molecule type" value="Genomic_DNA"/>
</dbReference>
<keyword evidence="2" id="KW-1185">Reference proteome</keyword>
<dbReference type="Proteomes" id="UP001605036">
    <property type="component" value="Unassembled WGS sequence"/>
</dbReference>
<name>A0ABD1YAT2_9MARC</name>
<proteinExistence type="predicted"/>
<evidence type="ECO:0000313" key="2">
    <source>
        <dbReference type="Proteomes" id="UP001605036"/>
    </source>
</evidence>